<dbReference type="InterPro" id="IPR002110">
    <property type="entry name" value="Ankyrin_rpt"/>
</dbReference>
<evidence type="ECO:0000259" key="6">
    <source>
        <dbReference type="Pfam" id="PF25877"/>
    </source>
</evidence>
<gene>
    <name evidence="7" type="ORF">scyTo_0004071</name>
</gene>
<proteinExistence type="inferred from homology"/>
<feature type="region of interest" description="Disordered" evidence="5">
    <location>
        <begin position="84"/>
        <end position="113"/>
    </location>
</feature>
<dbReference type="PROSITE" id="PS50088">
    <property type="entry name" value="ANK_REPEAT"/>
    <property type="match status" value="1"/>
</dbReference>
<reference evidence="7 8" key="1">
    <citation type="journal article" date="2018" name="Nat. Ecol. Evol.">
        <title>Shark genomes provide insights into elasmobranch evolution and the origin of vertebrates.</title>
        <authorList>
            <person name="Hara Y"/>
            <person name="Yamaguchi K"/>
            <person name="Onimaru K"/>
            <person name="Kadota M"/>
            <person name="Koyanagi M"/>
            <person name="Keeley SD"/>
            <person name="Tatsumi K"/>
            <person name="Tanaka K"/>
            <person name="Motone F"/>
            <person name="Kageyama Y"/>
            <person name="Nozu R"/>
            <person name="Adachi N"/>
            <person name="Nishimura O"/>
            <person name="Nakagawa R"/>
            <person name="Tanegashima C"/>
            <person name="Kiyatake I"/>
            <person name="Matsumoto R"/>
            <person name="Murakumo K"/>
            <person name="Nishida K"/>
            <person name="Terakita A"/>
            <person name="Kuratani S"/>
            <person name="Sato K"/>
            <person name="Hyodo S Kuraku.S."/>
        </authorList>
    </citation>
    <scope>NUCLEOTIDE SEQUENCE [LARGE SCALE GENOMIC DNA]</scope>
</reference>
<feature type="compositionally biased region" description="Polar residues" evidence="5">
    <location>
        <begin position="259"/>
        <end position="273"/>
    </location>
</feature>
<feature type="compositionally biased region" description="Polar residues" evidence="5">
    <location>
        <begin position="343"/>
        <end position="365"/>
    </location>
</feature>
<evidence type="ECO:0000256" key="1">
    <source>
        <dbReference type="ARBA" id="ARBA00022737"/>
    </source>
</evidence>
<dbReference type="SUPFAM" id="SSF48403">
    <property type="entry name" value="Ankyrin repeat"/>
    <property type="match status" value="1"/>
</dbReference>
<keyword evidence="1" id="KW-0677">Repeat</keyword>
<evidence type="ECO:0000313" key="8">
    <source>
        <dbReference type="Proteomes" id="UP000288216"/>
    </source>
</evidence>
<dbReference type="OrthoDB" id="60433at2759"/>
<feature type="region of interest" description="Disordered" evidence="5">
    <location>
        <begin position="195"/>
        <end position="306"/>
    </location>
</feature>
<dbReference type="Pfam" id="PF12796">
    <property type="entry name" value="Ank_2"/>
    <property type="match status" value="1"/>
</dbReference>
<evidence type="ECO:0000256" key="2">
    <source>
        <dbReference type="ARBA" id="ARBA00023043"/>
    </source>
</evidence>
<dbReference type="PANTHER" id="PTHR14491">
    <property type="entry name" value="SOSONDOWAH, ISOFORM G"/>
    <property type="match status" value="1"/>
</dbReference>
<keyword evidence="2 4" id="KW-0040">ANK repeat</keyword>
<dbReference type="InterPro" id="IPR036770">
    <property type="entry name" value="Ankyrin_rpt-contain_sf"/>
</dbReference>
<evidence type="ECO:0000313" key="7">
    <source>
        <dbReference type="EMBL" id="GCB61286.1"/>
    </source>
</evidence>
<comment type="similarity">
    <text evidence="3">Belongs to the SOWAH family.</text>
</comment>
<evidence type="ECO:0000256" key="4">
    <source>
        <dbReference type="PROSITE-ProRule" id="PRU00023"/>
    </source>
</evidence>
<dbReference type="EMBL" id="BFAA01001173">
    <property type="protein sequence ID" value="GCB61286.1"/>
    <property type="molecule type" value="Genomic_DNA"/>
</dbReference>
<comment type="caution">
    <text evidence="7">The sequence shown here is derived from an EMBL/GenBank/DDBJ whole genome shotgun (WGS) entry which is preliminary data.</text>
</comment>
<dbReference type="InterPro" id="IPR058889">
    <property type="entry name" value="WHD_SOWAHA-C"/>
</dbReference>
<feature type="compositionally biased region" description="Low complexity" evidence="5">
    <location>
        <begin position="274"/>
        <end position="289"/>
    </location>
</feature>
<protein>
    <recommendedName>
        <fullName evidence="6">SOWAHA-C winged helix-turn-helix domain-containing protein</fullName>
    </recommendedName>
</protein>
<dbReference type="SMART" id="SM00248">
    <property type="entry name" value="ANK"/>
    <property type="match status" value="2"/>
</dbReference>
<evidence type="ECO:0000256" key="5">
    <source>
        <dbReference type="SAM" id="MobiDB-lite"/>
    </source>
</evidence>
<dbReference type="Pfam" id="PF25877">
    <property type="entry name" value="WHD_SOWAH"/>
    <property type="match status" value="1"/>
</dbReference>
<feature type="compositionally biased region" description="Basic and acidic residues" evidence="5">
    <location>
        <begin position="200"/>
        <end position="209"/>
    </location>
</feature>
<dbReference type="PROSITE" id="PS50297">
    <property type="entry name" value="ANK_REP_REGION"/>
    <property type="match status" value="1"/>
</dbReference>
<dbReference type="AlphaFoldDB" id="A0A401NK81"/>
<evidence type="ECO:0000256" key="3">
    <source>
        <dbReference type="ARBA" id="ARBA00038122"/>
    </source>
</evidence>
<dbReference type="Gene3D" id="1.25.40.20">
    <property type="entry name" value="Ankyrin repeat-containing domain"/>
    <property type="match status" value="1"/>
</dbReference>
<feature type="domain" description="SOWAHA-C winged helix-turn-helix" evidence="6">
    <location>
        <begin position="5"/>
        <end position="84"/>
    </location>
</feature>
<dbReference type="Proteomes" id="UP000288216">
    <property type="component" value="Unassembled WGS sequence"/>
</dbReference>
<organism evidence="7 8">
    <name type="scientific">Scyliorhinus torazame</name>
    <name type="common">Cloudy catshark</name>
    <name type="synonym">Catulus torazame</name>
    <dbReference type="NCBI Taxonomy" id="75743"/>
    <lineage>
        <taxon>Eukaryota</taxon>
        <taxon>Metazoa</taxon>
        <taxon>Chordata</taxon>
        <taxon>Craniata</taxon>
        <taxon>Vertebrata</taxon>
        <taxon>Chondrichthyes</taxon>
        <taxon>Elasmobranchii</taxon>
        <taxon>Galeomorphii</taxon>
        <taxon>Galeoidea</taxon>
        <taxon>Carcharhiniformes</taxon>
        <taxon>Scyliorhinidae</taxon>
        <taxon>Scyliorhinus</taxon>
    </lineage>
</organism>
<dbReference type="OMA" id="WECLQNG"/>
<sequence length="704" mass="78570">MAATFSQEAVLDFLLLHHGKVRNVDLTAHFSRFLKDPQGRLQSRDKFKKFVNSLAVVKVEGGDKYIVLKKRYVELIPEEVVTSSDADVPVRPEREEEEEERQRAAQCTQSPPSAAGQLAEIMLLRAQQRHEEATALKGSKSHLPARALDKTAPEEFAKLPAGAVQERKAIPTVLRDGNCTGKASDCSLVRREGCSSPLEPIREGDKRANADQSVRQRNPGGVINKRGGSALGKSAERRSGNFKSKNRRSPVAPSHCTDDTVNIFNGDSRGGSNSTDSPTLSRLTTPPTDLKCKGNGEPLHGPPPDYNTVIISDVPVTENLRYKRDRNLLENFTKKSKQRFQRAQRQGSASTHQNKTINHWKNPSSPKEHGSTDQVQEKSPGLLNGSDTKVLVNSAICKEECIQKNQRKLSQQQCRTSAGSGQRLGNKWQSILPKMHKSSLKKIVTNNGLPHKMPTRVSNKSTAPKIVDRGIFLHKSDQPVSLTQAESHSECSKEDPLKIEAASEKPLIDSTEHEWMVKTAVGKFDQAFALFCEDPNIAMKKDFISGYTVLHWIAKHGNHRALSRFISAASKMKVKLNVDIKSTCGYTPLHIAVIHERLKVIQFLVKKYQANVNLRDHSGKKPWQYLSSEFPKDMCRMLGAPEYRHTTENNSAFLAKNINKQGTSPAISRKTSFTALLKSPRVLQKFKHRDSGWFHTVTEDNEQD</sequence>
<dbReference type="PANTHER" id="PTHR14491:SF3">
    <property type="entry name" value="ANKYRIN REPEAT DOMAIN-CONTAINING PROTEIN SOWAHB"/>
    <property type="match status" value="1"/>
</dbReference>
<accession>A0A401NK81</accession>
<feature type="repeat" description="ANK" evidence="4">
    <location>
        <begin position="584"/>
        <end position="617"/>
    </location>
</feature>
<feature type="region of interest" description="Disordered" evidence="5">
    <location>
        <begin position="330"/>
        <end position="386"/>
    </location>
</feature>
<keyword evidence="8" id="KW-1185">Reference proteome</keyword>
<name>A0A401NK81_SCYTO</name>